<evidence type="ECO:0000313" key="1">
    <source>
        <dbReference type="EMBL" id="RJO69195.1"/>
    </source>
</evidence>
<keyword evidence="2" id="KW-1185">Reference proteome</keyword>
<dbReference type="RefSeq" id="WP_120044777.1">
    <property type="nucleotide sequence ID" value="NZ_QZFU01000045.1"/>
</dbReference>
<comment type="caution">
    <text evidence="1">The sequence shown here is derived from an EMBL/GenBank/DDBJ whole genome shotgun (WGS) entry which is preliminary data.</text>
</comment>
<reference evidence="1 2" key="1">
    <citation type="submission" date="2018-09" db="EMBL/GenBank/DDBJ databases">
        <title>YIM PH21274 draft genome.</title>
        <authorList>
            <person name="Miao C."/>
        </authorList>
    </citation>
    <scope>NUCLEOTIDE SEQUENCE [LARGE SCALE GENOMIC DNA]</scope>
    <source>
        <strain evidence="1 2">YIM PH 21724</strain>
    </source>
</reference>
<protein>
    <submittedName>
        <fullName evidence="1">Winged helix DNA-binding domain-containing protein</fullName>
    </submittedName>
</protein>
<gene>
    <name evidence="1" type="ORF">D5S18_31535</name>
</gene>
<dbReference type="AlphaFoldDB" id="A0A3A4JKT5"/>
<dbReference type="Proteomes" id="UP000266677">
    <property type="component" value="Unassembled WGS sequence"/>
</dbReference>
<organism evidence="1 2">
    <name type="scientific">Nocardia panacis</name>
    <dbReference type="NCBI Taxonomy" id="2340916"/>
    <lineage>
        <taxon>Bacteria</taxon>
        <taxon>Bacillati</taxon>
        <taxon>Actinomycetota</taxon>
        <taxon>Actinomycetes</taxon>
        <taxon>Mycobacteriales</taxon>
        <taxon>Nocardiaceae</taxon>
        <taxon>Nocardia</taxon>
    </lineage>
</organism>
<dbReference type="GO" id="GO:0003677">
    <property type="term" value="F:DNA binding"/>
    <property type="evidence" value="ECO:0007669"/>
    <property type="project" value="UniProtKB-KW"/>
</dbReference>
<evidence type="ECO:0000313" key="2">
    <source>
        <dbReference type="Proteomes" id="UP000266677"/>
    </source>
</evidence>
<sequence>MRSINSAERRARLGIRHLLAAKNGAPERIAESVVALHATDPAGVFLSVAARGRELEPKDVERALYDDRTLLRMLAMRRTMFVTPTDSVGVLQAASANDLADKQRRTYAKYLERSGAVEGDALAWFTEVEEQTHQALLARGVATGAQLSKDVPLLRTQVNIAADKSYSKPTGITTWVLVVLGAQGRIVRGRPNGGWSSSQYTWSPVESLLPQGIARLSAAEARAELVRRWLTAFGPAPITDLKWWTGWPVGEVRKALAHLDTAEVDLGAAGAGLVLADDLEPVTAPDPWVALLPALDPTPMGWQSRDWYLGPHGPNLFDRNGNIGPTIWSDGRIVGGWAQRSDGEIVHRLLEDVGAQTISLIEAEVDRLTAWYGDIRAVPRFRTPLERELTA</sequence>
<dbReference type="Pfam" id="PF06224">
    <property type="entry name" value="AlkZ-like"/>
    <property type="match status" value="1"/>
</dbReference>
<dbReference type="PANTHER" id="PTHR38479">
    <property type="entry name" value="LMO0824 PROTEIN"/>
    <property type="match status" value="1"/>
</dbReference>
<accession>A0A3A4JKT5</accession>
<dbReference type="OrthoDB" id="9148135at2"/>
<dbReference type="EMBL" id="QZFU01000045">
    <property type="protein sequence ID" value="RJO69195.1"/>
    <property type="molecule type" value="Genomic_DNA"/>
</dbReference>
<keyword evidence="1" id="KW-0238">DNA-binding</keyword>
<dbReference type="PANTHER" id="PTHR38479:SF2">
    <property type="entry name" value="WINGED HELIX DNA-BINDING DOMAIN-CONTAINING PROTEIN"/>
    <property type="match status" value="1"/>
</dbReference>
<dbReference type="InterPro" id="IPR009351">
    <property type="entry name" value="AlkZ-like"/>
</dbReference>
<proteinExistence type="predicted"/>
<name>A0A3A4JKT5_9NOCA</name>